<accession>A0AAV5UIR6</accession>
<dbReference type="AlphaFoldDB" id="A0AAV5UIR6"/>
<keyword evidence="2" id="KW-1185">Reference proteome</keyword>
<comment type="caution">
    <text evidence="1">The sequence shown here is derived from an EMBL/GenBank/DDBJ whole genome shotgun (WGS) entry which is preliminary data.</text>
</comment>
<evidence type="ECO:0000313" key="1">
    <source>
        <dbReference type="EMBL" id="GMT06366.1"/>
    </source>
</evidence>
<evidence type="ECO:0000313" key="2">
    <source>
        <dbReference type="Proteomes" id="UP001432027"/>
    </source>
</evidence>
<dbReference type="EMBL" id="BTSX01000006">
    <property type="protein sequence ID" value="GMT06366.1"/>
    <property type="molecule type" value="Genomic_DNA"/>
</dbReference>
<organism evidence="1 2">
    <name type="scientific">Pristionchus entomophagus</name>
    <dbReference type="NCBI Taxonomy" id="358040"/>
    <lineage>
        <taxon>Eukaryota</taxon>
        <taxon>Metazoa</taxon>
        <taxon>Ecdysozoa</taxon>
        <taxon>Nematoda</taxon>
        <taxon>Chromadorea</taxon>
        <taxon>Rhabditida</taxon>
        <taxon>Rhabditina</taxon>
        <taxon>Diplogasteromorpha</taxon>
        <taxon>Diplogasteroidea</taxon>
        <taxon>Neodiplogasteridae</taxon>
        <taxon>Pristionchus</taxon>
    </lineage>
</organism>
<name>A0AAV5UIR6_9BILA</name>
<proteinExistence type="predicted"/>
<feature type="non-terminal residue" evidence="1">
    <location>
        <position position="1"/>
    </location>
</feature>
<protein>
    <submittedName>
        <fullName evidence="1">Uncharacterized protein</fullName>
    </submittedName>
</protein>
<dbReference type="Proteomes" id="UP001432027">
    <property type="component" value="Unassembled WGS sequence"/>
</dbReference>
<reference evidence="1" key="1">
    <citation type="submission" date="2023-10" db="EMBL/GenBank/DDBJ databases">
        <title>Genome assembly of Pristionchus species.</title>
        <authorList>
            <person name="Yoshida K."/>
            <person name="Sommer R.J."/>
        </authorList>
    </citation>
    <scope>NUCLEOTIDE SEQUENCE</scope>
    <source>
        <strain evidence="1">RS0144</strain>
    </source>
</reference>
<sequence length="143" mass="16267">TDSSSFALRLKTSSSEFTPIDADLDDMSGNGMIEDQIRQVDKIIKDCDNSRKSLDSICRRLDDLNDEVKRYRDFLGHEKSRRDPALYKTNNVERPSAHNENICGTLNHLTAQLTMEWYEKLNNLTTLMQTATPTSNGRASNHS</sequence>
<gene>
    <name evidence="1" type="ORF">PENTCL1PPCAC_28540</name>
</gene>